<evidence type="ECO:0000256" key="5">
    <source>
        <dbReference type="SAM" id="MobiDB-lite"/>
    </source>
</evidence>
<dbReference type="GO" id="GO:0005634">
    <property type="term" value="C:nucleus"/>
    <property type="evidence" value="ECO:0007669"/>
    <property type="project" value="TreeGrafter"/>
</dbReference>
<name>A0AAD8CD62_BIOPF</name>
<protein>
    <submittedName>
        <fullName evidence="7">Sentrin-specific protease 1-like isoform X2</fullName>
    </submittedName>
</protein>
<dbReference type="PROSITE" id="PS50600">
    <property type="entry name" value="ULP_PROTEASE"/>
    <property type="match status" value="1"/>
</dbReference>
<feature type="compositionally biased region" description="Basic and acidic residues" evidence="5">
    <location>
        <begin position="97"/>
        <end position="107"/>
    </location>
</feature>
<organism evidence="7 8">
    <name type="scientific">Biomphalaria pfeifferi</name>
    <name type="common">Bloodfluke planorb</name>
    <name type="synonym">Freshwater snail</name>
    <dbReference type="NCBI Taxonomy" id="112525"/>
    <lineage>
        <taxon>Eukaryota</taxon>
        <taxon>Metazoa</taxon>
        <taxon>Spiralia</taxon>
        <taxon>Lophotrochozoa</taxon>
        <taxon>Mollusca</taxon>
        <taxon>Gastropoda</taxon>
        <taxon>Heterobranchia</taxon>
        <taxon>Euthyneura</taxon>
        <taxon>Panpulmonata</taxon>
        <taxon>Hygrophila</taxon>
        <taxon>Lymnaeoidea</taxon>
        <taxon>Planorbidae</taxon>
        <taxon>Biomphalaria</taxon>
    </lineage>
</organism>
<evidence type="ECO:0000259" key="6">
    <source>
        <dbReference type="PROSITE" id="PS50600"/>
    </source>
</evidence>
<feature type="region of interest" description="Disordered" evidence="5">
    <location>
        <begin position="93"/>
        <end position="112"/>
    </location>
</feature>
<feature type="domain" description="Ubiquitin-like protease family profile" evidence="6">
    <location>
        <begin position="477"/>
        <end position="638"/>
    </location>
</feature>
<evidence type="ECO:0000256" key="2">
    <source>
        <dbReference type="ARBA" id="ARBA00022670"/>
    </source>
</evidence>
<dbReference type="InterPro" id="IPR003653">
    <property type="entry name" value="Peptidase_C48_C"/>
</dbReference>
<keyword evidence="2 7" id="KW-0645">Protease</keyword>
<sequence length="669" mass="78150">MFKSLSDALRSLFSGSANDINKTPVGSKRKRNTDEIFSCDPDVQITRIEKRRRLESDSSYNSLFPLETFKRSAAKMAHFIKPKHSFQKDFNVQPVEPHSRWSERPAAERNGTSLQTCTNKEEKNLEYKRFNPNHISGGSRELNHGLKNGVLEKTKQDSEQRHFTFFKRVQPCTITKCIRLNEKAEYQKLLQRQCAPLWSKKNSTPHDFSTCTAKDLDSSTISSRSSSCDTPVHSISSISSRRILPQGIYVSHSRLKEKSPVTSNNQSKLKDLETPYCRPYSVNKLFESHKVAENKKCLPEKVTNVTSDAVVILDDDDDDEPAQDASNKDALNHDSLDIRDRKCFQQSKYFDDKEMEAKDRKCFQQSKYFDDKEMEAKERLRVLERERRLRLIEEEELKAAAYREKRRAQELSLEKKLKYQMRIFDDEPGVSEEIFREESEEEEEEVLPVLTEEMDQVINYSLGPGNPNEVLSEAFRLQITRRDLATLKGLNWLNDEVINFYMNMLMERGEKSNNKVYAFNTFFYPKIMSGGHSAVKRWTKNVDIFSKKYIIIPVHLSMHWCLCIVNMEKKVITYFDSMGGKNPNCLRAVLNYLRDESVAKNQPQFQEKEWEIKHAEDNPQQMNGGDCGMFMCKYAEYITRGKEITFTQEHMPYFRRRMVYEIVSKKLLQ</sequence>
<comment type="caution">
    <text evidence="7">The sequence shown here is derived from an EMBL/GenBank/DDBJ whole genome shotgun (WGS) entry which is preliminary data.</text>
</comment>
<keyword evidence="3" id="KW-0378">Hydrolase</keyword>
<evidence type="ECO:0000313" key="8">
    <source>
        <dbReference type="Proteomes" id="UP001233172"/>
    </source>
</evidence>
<dbReference type="EMBL" id="JASAOG010000001">
    <property type="protein sequence ID" value="KAK0070193.1"/>
    <property type="molecule type" value="Genomic_DNA"/>
</dbReference>
<evidence type="ECO:0000313" key="7">
    <source>
        <dbReference type="EMBL" id="KAK0070193.1"/>
    </source>
</evidence>
<dbReference type="GO" id="GO:0016926">
    <property type="term" value="P:protein desumoylation"/>
    <property type="evidence" value="ECO:0007669"/>
    <property type="project" value="TreeGrafter"/>
</dbReference>
<dbReference type="SUPFAM" id="SSF54001">
    <property type="entry name" value="Cysteine proteinases"/>
    <property type="match status" value="1"/>
</dbReference>
<dbReference type="InterPro" id="IPR038765">
    <property type="entry name" value="Papain-like_cys_pep_sf"/>
</dbReference>
<dbReference type="Proteomes" id="UP001233172">
    <property type="component" value="Unassembled WGS sequence"/>
</dbReference>
<keyword evidence="8" id="KW-1185">Reference proteome</keyword>
<dbReference type="FunFam" id="3.40.395.10:FF:000001">
    <property type="entry name" value="Sentrin-specific protease 1"/>
    <property type="match status" value="1"/>
</dbReference>
<dbReference type="Pfam" id="PF02902">
    <property type="entry name" value="Peptidase_C48"/>
    <property type="match status" value="1"/>
</dbReference>
<dbReference type="GO" id="GO:0006508">
    <property type="term" value="P:proteolysis"/>
    <property type="evidence" value="ECO:0007669"/>
    <property type="project" value="UniProtKB-KW"/>
</dbReference>
<accession>A0AAD8CD62</accession>
<evidence type="ECO:0000256" key="1">
    <source>
        <dbReference type="ARBA" id="ARBA00005234"/>
    </source>
</evidence>
<evidence type="ECO:0000256" key="4">
    <source>
        <dbReference type="ARBA" id="ARBA00022807"/>
    </source>
</evidence>
<reference evidence="7" key="2">
    <citation type="submission" date="2023-04" db="EMBL/GenBank/DDBJ databases">
        <authorList>
            <person name="Bu L."/>
            <person name="Lu L."/>
            <person name="Laidemitt M.R."/>
            <person name="Zhang S.M."/>
            <person name="Mutuku M."/>
            <person name="Mkoji G."/>
            <person name="Steinauer M."/>
            <person name="Loker E.S."/>
        </authorList>
    </citation>
    <scope>NUCLEOTIDE SEQUENCE</scope>
    <source>
        <strain evidence="7">KasaAsao</strain>
        <tissue evidence="7">Whole Snail</tissue>
    </source>
</reference>
<keyword evidence="4" id="KW-0788">Thiol protease</keyword>
<evidence type="ECO:0000256" key="3">
    <source>
        <dbReference type="ARBA" id="ARBA00022801"/>
    </source>
</evidence>
<dbReference type="GO" id="GO:0060255">
    <property type="term" value="P:regulation of macromolecule metabolic process"/>
    <property type="evidence" value="ECO:0007669"/>
    <property type="project" value="UniProtKB-ARBA"/>
</dbReference>
<reference evidence="7" key="1">
    <citation type="journal article" date="2023" name="PLoS Negl. Trop. Dis.">
        <title>A genome sequence for Biomphalaria pfeifferi, the major vector snail for the human-infecting parasite Schistosoma mansoni.</title>
        <authorList>
            <person name="Bu L."/>
            <person name="Lu L."/>
            <person name="Laidemitt M.R."/>
            <person name="Zhang S.M."/>
            <person name="Mutuku M."/>
            <person name="Mkoji G."/>
            <person name="Steinauer M."/>
            <person name="Loker E.S."/>
        </authorList>
    </citation>
    <scope>NUCLEOTIDE SEQUENCE</scope>
    <source>
        <strain evidence="7">KasaAsao</strain>
    </source>
</reference>
<dbReference type="AlphaFoldDB" id="A0AAD8CD62"/>
<dbReference type="GO" id="GO:0080090">
    <property type="term" value="P:regulation of primary metabolic process"/>
    <property type="evidence" value="ECO:0007669"/>
    <property type="project" value="UniProtKB-ARBA"/>
</dbReference>
<proteinExistence type="inferred from homology"/>
<dbReference type="GO" id="GO:0016929">
    <property type="term" value="F:deSUMOylase activity"/>
    <property type="evidence" value="ECO:0007669"/>
    <property type="project" value="TreeGrafter"/>
</dbReference>
<dbReference type="Gene3D" id="3.40.395.10">
    <property type="entry name" value="Adenoviral Proteinase, Chain A"/>
    <property type="match status" value="1"/>
</dbReference>
<comment type="similarity">
    <text evidence="1">Belongs to the peptidase C48 family.</text>
</comment>
<dbReference type="PANTHER" id="PTHR12606">
    <property type="entry name" value="SENTRIN/SUMO-SPECIFIC PROTEASE"/>
    <property type="match status" value="1"/>
</dbReference>
<dbReference type="PANTHER" id="PTHR12606:SF141">
    <property type="entry name" value="GH15225P-RELATED"/>
    <property type="match status" value="1"/>
</dbReference>
<gene>
    <name evidence="7" type="ORF">Bpfe_000176</name>
</gene>